<organism evidence="2 3">
    <name type="scientific">Cupriavidus numazuensis</name>
    <dbReference type="NCBI Taxonomy" id="221992"/>
    <lineage>
        <taxon>Bacteria</taxon>
        <taxon>Pseudomonadati</taxon>
        <taxon>Pseudomonadota</taxon>
        <taxon>Betaproteobacteria</taxon>
        <taxon>Burkholderiales</taxon>
        <taxon>Burkholderiaceae</taxon>
        <taxon>Cupriavidus</taxon>
    </lineage>
</organism>
<evidence type="ECO:0000313" key="3">
    <source>
        <dbReference type="Proteomes" id="UP000672657"/>
    </source>
</evidence>
<evidence type="ECO:0000313" key="2">
    <source>
        <dbReference type="EMBL" id="CAG2129272.1"/>
    </source>
</evidence>
<dbReference type="EMBL" id="CAJPVI010000001">
    <property type="protein sequence ID" value="CAG2129272.1"/>
    <property type="molecule type" value="Genomic_DNA"/>
</dbReference>
<evidence type="ECO:0000256" key="1">
    <source>
        <dbReference type="SAM" id="SignalP"/>
    </source>
</evidence>
<name>A0ABM8T9I3_9BURK</name>
<dbReference type="Proteomes" id="UP000672657">
    <property type="component" value="Unassembled WGS sequence"/>
</dbReference>
<accession>A0ABM8T9I3</accession>
<reference evidence="2 3" key="1">
    <citation type="submission" date="2021-03" db="EMBL/GenBank/DDBJ databases">
        <authorList>
            <person name="Peeters C."/>
        </authorList>
    </citation>
    <scope>NUCLEOTIDE SEQUENCE [LARGE SCALE GENOMIC DNA]</scope>
    <source>
        <strain evidence="2 3">LMG 26411</strain>
    </source>
</reference>
<feature type="chain" id="PRO_5046176213" description="Lipoprotein" evidence="1">
    <location>
        <begin position="26"/>
        <end position="43"/>
    </location>
</feature>
<keyword evidence="1" id="KW-0732">Signal</keyword>
<sequence>MNRKNRIPAWIAYLALVAVTLVAHACAVESDAQADAAVPARHV</sequence>
<proteinExistence type="predicted"/>
<gene>
    <name evidence="2" type="ORF">LMG26411_00148</name>
</gene>
<feature type="signal peptide" evidence="1">
    <location>
        <begin position="1"/>
        <end position="25"/>
    </location>
</feature>
<dbReference type="RefSeq" id="WP_280519683.1">
    <property type="nucleotide sequence ID" value="NZ_CAJPVI010000001.1"/>
</dbReference>
<protein>
    <recommendedName>
        <fullName evidence="4">Lipoprotein</fullName>
    </recommendedName>
</protein>
<comment type="caution">
    <text evidence="2">The sequence shown here is derived from an EMBL/GenBank/DDBJ whole genome shotgun (WGS) entry which is preliminary data.</text>
</comment>
<evidence type="ECO:0008006" key="4">
    <source>
        <dbReference type="Google" id="ProtNLM"/>
    </source>
</evidence>
<keyword evidence="3" id="KW-1185">Reference proteome</keyword>